<keyword evidence="1" id="KW-0812">Transmembrane</keyword>
<reference evidence="3 4" key="1">
    <citation type="journal article" date="2016" name="Nat. Commun.">
        <title>Thousands of microbial genomes shed light on interconnected biogeochemical processes in an aquifer system.</title>
        <authorList>
            <person name="Anantharaman K."/>
            <person name="Brown C.T."/>
            <person name="Hug L.A."/>
            <person name="Sharon I."/>
            <person name="Castelle C.J."/>
            <person name="Probst A.J."/>
            <person name="Thomas B.C."/>
            <person name="Singh A."/>
            <person name="Wilkins M.J."/>
            <person name="Karaoz U."/>
            <person name="Brodie E.L."/>
            <person name="Williams K.H."/>
            <person name="Hubbard S.S."/>
            <person name="Banfield J.F."/>
        </authorList>
    </citation>
    <scope>NUCLEOTIDE SEQUENCE [LARGE SCALE GENOMIC DNA]</scope>
</reference>
<protein>
    <recommendedName>
        <fullName evidence="2">DUF5652 domain-containing protein</fullName>
    </recommendedName>
</protein>
<dbReference type="InterPro" id="IPR043712">
    <property type="entry name" value="DUF5652"/>
</dbReference>
<feature type="transmembrane region" description="Helical" evidence="1">
    <location>
        <begin position="12"/>
        <end position="30"/>
    </location>
</feature>
<dbReference type="STRING" id="1798665.A2942_04830"/>
<dbReference type="Pfam" id="PF18893">
    <property type="entry name" value="DUF5652"/>
    <property type="match status" value="1"/>
</dbReference>
<keyword evidence="1" id="KW-1133">Transmembrane helix</keyword>
<dbReference type="EMBL" id="MHLP01000033">
    <property type="protein sequence ID" value="OGZ11694.1"/>
    <property type="molecule type" value="Genomic_DNA"/>
</dbReference>
<gene>
    <name evidence="3" type="ORF">A2942_04830</name>
</gene>
<proteinExistence type="predicted"/>
<dbReference type="Proteomes" id="UP000178534">
    <property type="component" value="Unassembled WGS sequence"/>
</dbReference>
<sequence length="82" mass="9453">MMTISIVEIAKQFGVPTLLLVSLFVVLLVWSLFWKGWALWISARKTEKTWFVIFLLVNTVGILEIVYLFLLNKKEPSIGEPN</sequence>
<evidence type="ECO:0000313" key="3">
    <source>
        <dbReference type="EMBL" id="OGZ11694.1"/>
    </source>
</evidence>
<accession>A0A1G2DDI2</accession>
<dbReference type="AlphaFoldDB" id="A0A1G2DDI2"/>
<feature type="transmembrane region" description="Helical" evidence="1">
    <location>
        <begin position="50"/>
        <end position="70"/>
    </location>
</feature>
<evidence type="ECO:0000313" key="4">
    <source>
        <dbReference type="Proteomes" id="UP000178534"/>
    </source>
</evidence>
<organism evidence="3 4">
    <name type="scientific">Candidatus Lloydbacteria bacterium RIFCSPLOWO2_01_FULL_50_20</name>
    <dbReference type="NCBI Taxonomy" id="1798665"/>
    <lineage>
        <taxon>Bacteria</taxon>
        <taxon>Candidatus Lloydiibacteriota</taxon>
    </lineage>
</organism>
<evidence type="ECO:0000256" key="1">
    <source>
        <dbReference type="SAM" id="Phobius"/>
    </source>
</evidence>
<comment type="caution">
    <text evidence="3">The sequence shown here is derived from an EMBL/GenBank/DDBJ whole genome shotgun (WGS) entry which is preliminary data.</text>
</comment>
<feature type="domain" description="DUF5652" evidence="2">
    <location>
        <begin position="20"/>
        <end position="77"/>
    </location>
</feature>
<name>A0A1G2DDI2_9BACT</name>
<keyword evidence="1" id="KW-0472">Membrane</keyword>
<evidence type="ECO:0000259" key="2">
    <source>
        <dbReference type="Pfam" id="PF18893"/>
    </source>
</evidence>